<sequence>MAYVLEIKPSARKRNAAAGRAVNRDGTRWSFATREAAERWAEELTQAGGELVWVQSAHPRDASDVDGYLLSRLDRGSIADRTRLTAEGSDGEADRPEEATEQDVFPLADRR</sequence>
<proteinExistence type="predicted"/>
<dbReference type="Pfam" id="PF26297">
    <property type="entry name" value="DUF8081"/>
    <property type="match status" value="1"/>
</dbReference>
<evidence type="ECO:0000256" key="1">
    <source>
        <dbReference type="SAM" id="MobiDB-lite"/>
    </source>
</evidence>
<dbReference type="InterPro" id="IPR058394">
    <property type="entry name" value="DUF8081"/>
</dbReference>
<gene>
    <name evidence="3" type="ORF">AArcSl_0945</name>
</gene>
<keyword evidence="4" id="KW-1185">Reference proteome</keyword>
<dbReference type="Proteomes" id="UP000263012">
    <property type="component" value="Chromosome"/>
</dbReference>
<evidence type="ECO:0000313" key="4">
    <source>
        <dbReference type="Proteomes" id="UP000263012"/>
    </source>
</evidence>
<name>A0A343THL1_9EURY</name>
<feature type="domain" description="DUF8081" evidence="2">
    <location>
        <begin position="3"/>
        <end position="71"/>
    </location>
</feature>
<feature type="region of interest" description="Disordered" evidence="1">
    <location>
        <begin position="81"/>
        <end position="111"/>
    </location>
</feature>
<dbReference type="OrthoDB" id="291179at2157"/>
<protein>
    <recommendedName>
        <fullName evidence="2">DUF8081 domain-containing protein</fullName>
    </recommendedName>
</protein>
<reference evidence="4" key="1">
    <citation type="submission" date="2017-11" db="EMBL/GenBank/DDBJ databases">
        <title>Phenotypic and genomic properties of facultatively anaerobic sulfur-reducing natronoarchaea from hypersaline soda lakes.</title>
        <authorList>
            <person name="Sorokin D.Y."/>
            <person name="Kublanov I.V."/>
            <person name="Roman P."/>
            <person name="Sinninghe Damste J.S."/>
            <person name="Golyshin P.N."/>
            <person name="Rojo D."/>
            <person name="Ciordia S."/>
            <person name="Mena M.D.C."/>
            <person name="Ferrer M."/>
            <person name="Messina E."/>
            <person name="Smedile F."/>
            <person name="La Spada G."/>
            <person name="La Cono V."/>
            <person name="Yakimov M.M."/>
        </authorList>
    </citation>
    <scope>NUCLEOTIDE SEQUENCE [LARGE SCALE GENOMIC DNA]</scope>
    <source>
        <strain evidence="4">AArc-Sl</strain>
    </source>
</reference>
<organism evidence="3 4">
    <name type="scientific">Halalkaliarchaeum desulfuricum</name>
    <dbReference type="NCBI Taxonomy" id="2055893"/>
    <lineage>
        <taxon>Archaea</taxon>
        <taxon>Methanobacteriati</taxon>
        <taxon>Methanobacteriota</taxon>
        <taxon>Stenosarchaea group</taxon>
        <taxon>Halobacteria</taxon>
        <taxon>Halobacteriales</taxon>
        <taxon>Haloferacaceae</taxon>
        <taxon>Halalkaliarchaeum</taxon>
    </lineage>
</organism>
<accession>A0A343THL1</accession>
<evidence type="ECO:0000313" key="3">
    <source>
        <dbReference type="EMBL" id="AUX08583.1"/>
    </source>
</evidence>
<dbReference type="RefSeq" id="WP_193588502.1">
    <property type="nucleotide sequence ID" value="NZ_CP025066.1"/>
</dbReference>
<evidence type="ECO:0000259" key="2">
    <source>
        <dbReference type="Pfam" id="PF26297"/>
    </source>
</evidence>
<dbReference type="GeneID" id="59467430"/>
<dbReference type="AlphaFoldDB" id="A0A343THL1"/>
<dbReference type="EMBL" id="CP025066">
    <property type="protein sequence ID" value="AUX08583.1"/>
    <property type="molecule type" value="Genomic_DNA"/>
</dbReference>
<dbReference type="KEGG" id="hdf:AArcSl_0945"/>